<name>A0A0F7FAL0_PAEDU</name>
<dbReference type="EMBL" id="CP011114">
    <property type="protein sequence ID" value="AKG35642.1"/>
    <property type="molecule type" value="Genomic_DNA"/>
</dbReference>
<accession>A0A0F7FAL0</accession>
<dbReference type="OrthoDB" id="2029085at2"/>
<dbReference type="RefSeq" id="WP_025696289.1">
    <property type="nucleotide sequence ID" value="NZ_ASQQ01000437.1"/>
</dbReference>
<dbReference type="PATRIC" id="fig|1333534.5.peg.3204"/>
<reference evidence="1 2" key="1">
    <citation type="submission" date="2015-03" db="EMBL/GenBank/DDBJ databases">
        <authorList>
            <person name="Abdul Halim M."/>
        </authorList>
    </citation>
    <scope>NUCLEOTIDE SEQUENCE [LARGE SCALE GENOMIC DNA]</scope>
    <source>
        <strain evidence="1 2">ATCC 35681</strain>
    </source>
</reference>
<dbReference type="AlphaFoldDB" id="A0A0F7FAL0"/>
<evidence type="ECO:0000313" key="2">
    <source>
        <dbReference type="Proteomes" id="UP000034189"/>
    </source>
</evidence>
<gene>
    <name evidence="1" type="ORF">VK70_14540</name>
</gene>
<sequence length="114" mass="12456">MAGFNGVLPLPEGLTSITVKTEPFPHFWRMECLDFIPVGTGDELRITKHDNGQYSVTGDHTVILLGQNVDPSTVDISGIRPDLDALGRLFNEALFSQTATDAARYLKLKAKLIG</sequence>
<organism evidence="1 2">
    <name type="scientific">Paenibacillus durus ATCC 35681</name>
    <dbReference type="NCBI Taxonomy" id="1333534"/>
    <lineage>
        <taxon>Bacteria</taxon>
        <taxon>Bacillati</taxon>
        <taxon>Bacillota</taxon>
        <taxon>Bacilli</taxon>
        <taxon>Bacillales</taxon>
        <taxon>Paenibacillaceae</taxon>
        <taxon>Paenibacillus</taxon>
    </lineage>
</organism>
<reference evidence="1 2" key="2">
    <citation type="journal article" date="2016" name="Genome Announc.">
        <title>Genome Sequence of a Gram-Positive Diazotroph, Paenibacillus durus Type Strain ATCC 35681.</title>
        <authorList>
            <person name="Halim M.A."/>
            <person name="Rahman A.Y."/>
            <person name="Sim K.S."/>
            <person name="Yam H.C."/>
            <person name="Rahim A.A."/>
            <person name="Ghazali A.H."/>
            <person name="Najimudin N."/>
        </authorList>
    </citation>
    <scope>NUCLEOTIDE SEQUENCE [LARGE SCALE GENOMIC DNA]</scope>
    <source>
        <strain evidence="1 2">ATCC 35681</strain>
    </source>
</reference>
<proteinExistence type="predicted"/>
<protein>
    <submittedName>
        <fullName evidence="1">Uncharacterized protein</fullName>
    </submittedName>
</protein>
<evidence type="ECO:0000313" key="1">
    <source>
        <dbReference type="EMBL" id="AKG35642.1"/>
    </source>
</evidence>
<dbReference type="HOGENOM" id="CLU_2118614_0_0_9"/>
<dbReference type="Proteomes" id="UP000034189">
    <property type="component" value="Chromosome"/>
</dbReference>